<feature type="compositionally biased region" description="Basic and acidic residues" evidence="1">
    <location>
        <begin position="14"/>
        <end position="26"/>
    </location>
</feature>
<name>A0ABW8ET70_9BURK</name>
<comment type="caution">
    <text evidence="2">The sequence shown here is derived from an EMBL/GenBank/DDBJ whole genome shotgun (WGS) entry which is preliminary data.</text>
</comment>
<evidence type="ECO:0000313" key="2">
    <source>
        <dbReference type="EMBL" id="MFJ3044655.1"/>
    </source>
</evidence>
<sequence>MANPHDIVDPTALHPERLAPGEARNRRTRHEIELRIVAHRRQAAAERQVDIDAGADAAAPDSGQSLIGALADGAPPKRGGDDILSWSLTAVFRFGGDLIADDEPASQRHTIIGSGDRAHHLAMAPGTPAPQPRQPSARRDALIMPPKPKSRAECQRRCGKNGFCDPSSDLGCGGEHCGNPLMRHPGML</sequence>
<dbReference type="Proteomes" id="UP001617427">
    <property type="component" value="Unassembled WGS sequence"/>
</dbReference>
<evidence type="ECO:0000313" key="3">
    <source>
        <dbReference type="Proteomes" id="UP001617427"/>
    </source>
</evidence>
<proteinExistence type="predicted"/>
<gene>
    <name evidence="2" type="ORF">ACIPEN_02385</name>
</gene>
<accession>A0ABW8ET70</accession>
<feature type="region of interest" description="Disordered" evidence="1">
    <location>
        <begin position="1"/>
        <end position="26"/>
    </location>
</feature>
<evidence type="ECO:0000256" key="1">
    <source>
        <dbReference type="SAM" id="MobiDB-lite"/>
    </source>
</evidence>
<organism evidence="2 3">
    <name type="scientific">Herbaspirillum chlorophenolicum</name>
    <dbReference type="NCBI Taxonomy" id="211589"/>
    <lineage>
        <taxon>Bacteria</taxon>
        <taxon>Pseudomonadati</taxon>
        <taxon>Pseudomonadota</taxon>
        <taxon>Betaproteobacteria</taxon>
        <taxon>Burkholderiales</taxon>
        <taxon>Oxalobacteraceae</taxon>
        <taxon>Herbaspirillum</taxon>
    </lineage>
</organism>
<dbReference type="RefSeq" id="WP_402698168.1">
    <property type="nucleotide sequence ID" value="NZ_JBIUZV010000001.1"/>
</dbReference>
<reference evidence="2 3" key="1">
    <citation type="submission" date="2024-10" db="EMBL/GenBank/DDBJ databases">
        <title>The Natural Products Discovery Center: Release of the First 8490 Sequenced Strains for Exploring Actinobacteria Biosynthetic Diversity.</title>
        <authorList>
            <person name="Kalkreuter E."/>
            <person name="Kautsar S.A."/>
            <person name="Yang D."/>
            <person name="Bader C.D."/>
            <person name="Teijaro C.N."/>
            <person name="Fluegel L."/>
            <person name="Davis C.M."/>
            <person name="Simpson J.R."/>
            <person name="Lauterbach L."/>
            <person name="Steele A.D."/>
            <person name="Gui C."/>
            <person name="Meng S."/>
            <person name="Li G."/>
            <person name="Viehrig K."/>
            <person name="Ye F."/>
            <person name="Su P."/>
            <person name="Kiefer A.F."/>
            <person name="Nichols A."/>
            <person name="Cepeda A.J."/>
            <person name="Yan W."/>
            <person name="Fan B."/>
            <person name="Jiang Y."/>
            <person name="Adhikari A."/>
            <person name="Zheng C.-J."/>
            <person name="Schuster L."/>
            <person name="Cowan T.M."/>
            <person name="Smanski M.J."/>
            <person name="Chevrette M.G."/>
            <person name="De Carvalho L.P.S."/>
            <person name="Shen B."/>
        </authorList>
    </citation>
    <scope>NUCLEOTIDE SEQUENCE [LARGE SCALE GENOMIC DNA]</scope>
    <source>
        <strain evidence="2 3">NPDC087045</strain>
    </source>
</reference>
<protein>
    <submittedName>
        <fullName evidence="2">Uncharacterized protein</fullName>
    </submittedName>
</protein>
<keyword evidence="3" id="KW-1185">Reference proteome</keyword>
<dbReference type="EMBL" id="JBIUZV010000001">
    <property type="protein sequence ID" value="MFJ3044655.1"/>
    <property type="molecule type" value="Genomic_DNA"/>
</dbReference>